<evidence type="ECO:0000313" key="3">
    <source>
        <dbReference type="Proteomes" id="UP000243579"/>
    </source>
</evidence>
<dbReference type="Proteomes" id="UP000243579">
    <property type="component" value="Unassembled WGS sequence"/>
</dbReference>
<dbReference type="AlphaFoldDB" id="A0A1V9ZKJ1"/>
<feature type="region of interest" description="Disordered" evidence="1">
    <location>
        <begin position="66"/>
        <end position="86"/>
    </location>
</feature>
<accession>A0A1V9ZKJ1</accession>
<evidence type="ECO:0000256" key="1">
    <source>
        <dbReference type="SAM" id="MobiDB-lite"/>
    </source>
</evidence>
<evidence type="ECO:0000313" key="2">
    <source>
        <dbReference type="EMBL" id="OQR98310.1"/>
    </source>
</evidence>
<proteinExistence type="predicted"/>
<protein>
    <submittedName>
        <fullName evidence="2">Uncharacterized protein</fullName>
    </submittedName>
</protein>
<sequence length="241" mass="25423">MSGGVGFSMPEYPRKRKSTSDEFNFSDDGMLDMPAVTTDATNTANGSNGTLTARAETGSLKIKIRRTGKSPVSTPMNNAAPAPTAAAGTYSAQPTFQPQAAMPFFPPMNPPIGGAFMPMMPMMPMPMPMPMMPMMGLSNMSLSTQSSSSTDALQGNSMPIVDLGPPPSAAPALSVEHSLMGGGIETQNVVNVDTQNFDWNRKTAASPASEPVGRPRSESLPNLGLLDGLSLQRETSFFKEI</sequence>
<reference evidence="2 3" key="1">
    <citation type="journal article" date="2014" name="Genome Biol. Evol.">
        <title>The secreted proteins of Achlya hypogyna and Thraustotheca clavata identify the ancestral oomycete secretome and reveal gene acquisitions by horizontal gene transfer.</title>
        <authorList>
            <person name="Misner I."/>
            <person name="Blouin N."/>
            <person name="Leonard G."/>
            <person name="Richards T.A."/>
            <person name="Lane C.E."/>
        </authorList>
    </citation>
    <scope>NUCLEOTIDE SEQUENCE [LARGE SCALE GENOMIC DNA]</scope>
    <source>
        <strain evidence="2 3">ATCC 48635</strain>
    </source>
</reference>
<dbReference type="EMBL" id="JNBR01000087">
    <property type="protein sequence ID" value="OQR98310.1"/>
    <property type="molecule type" value="Genomic_DNA"/>
</dbReference>
<name>A0A1V9ZKJ1_ACHHY</name>
<organism evidence="2 3">
    <name type="scientific">Achlya hypogyna</name>
    <name type="common">Oomycete</name>
    <name type="synonym">Protoachlya hypogyna</name>
    <dbReference type="NCBI Taxonomy" id="1202772"/>
    <lineage>
        <taxon>Eukaryota</taxon>
        <taxon>Sar</taxon>
        <taxon>Stramenopiles</taxon>
        <taxon>Oomycota</taxon>
        <taxon>Saprolegniomycetes</taxon>
        <taxon>Saprolegniales</taxon>
        <taxon>Achlyaceae</taxon>
        <taxon>Achlya</taxon>
    </lineage>
</organism>
<keyword evidence="3" id="KW-1185">Reference proteome</keyword>
<gene>
    <name evidence="2" type="ORF">ACHHYP_08759</name>
</gene>
<comment type="caution">
    <text evidence="2">The sequence shown here is derived from an EMBL/GenBank/DDBJ whole genome shotgun (WGS) entry which is preliminary data.</text>
</comment>
<feature type="region of interest" description="Disordered" evidence="1">
    <location>
        <begin position="1"/>
        <end position="26"/>
    </location>
</feature>
<feature type="compositionally biased region" description="Low complexity" evidence="1">
    <location>
        <begin position="74"/>
        <end position="86"/>
    </location>
</feature>
<dbReference type="OrthoDB" id="118174at2759"/>